<keyword evidence="4" id="KW-1185">Reference proteome</keyword>
<feature type="domain" description="Helicase ATP-binding" evidence="1">
    <location>
        <begin position="16"/>
        <end position="167"/>
    </location>
</feature>
<evidence type="ECO:0000313" key="3">
    <source>
        <dbReference type="EMBL" id="MBK1883647.1"/>
    </source>
</evidence>
<dbReference type="RefSeq" id="WP_200272007.1">
    <property type="nucleotide sequence ID" value="NZ_JAENIJ010000025.1"/>
</dbReference>
<gene>
    <name evidence="3" type="ORF">JIN85_14595</name>
</gene>
<keyword evidence="3" id="KW-0347">Helicase</keyword>
<dbReference type="CDD" id="cd18032">
    <property type="entry name" value="DEXHc_RE_I_III_res"/>
    <property type="match status" value="1"/>
</dbReference>
<dbReference type="Gene3D" id="3.40.50.300">
    <property type="entry name" value="P-loop containing nucleotide triphosphate hydrolases"/>
    <property type="match status" value="2"/>
</dbReference>
<dbReference type="SUPFAM" id="SSF52540">
    <property type="entry name" value="P-loop containing nucleoside triphosphate hydrolases"/>
    <property type="match status" value="1"/>
</dbReference>
<dbReference type="Proteomes" id="UP000603141">
    <property type="component" value="Unassembled WGS sequence"/>
</dbReference>
<protein>
    <submittedName>
        <fullName evidence="3">DEAD/DEAH box helicase family protein</fullName>
    </submittedName>
</protein>
<comment type="caution">
    <text evidence="3">The sequence shown here is derived from an EMBL/GenBank/DDBJ whole genome shotgun (WGS) entry which is preliminary data.</text>
</comment>
<reference evidence="3" key="1">
    <citation type="submission" date="2021-01" db="EMBL/GenBank/DDBJ databases">
        <title>Modified the classification status of verrucomicrobia.</title>
        <authorList>
            <person name="Feng X."/>
        </authorList>
    </citation>
    <scope>NUCLEOTIDE SEQUENCE</scope>
    <source>
        <strain evidence="3">KCTC 22041</strain>
    </source>
</reference>
<keyword evidence="3" id="KW-0547">Nucleotide-binding</keyword>
<accession>A0A934SCJ8</accession>
<dbReference type="AlphaFoldDB" id="A0A934SCJ8"/>
<dbReference type="EMBL" id="JAENIJ010000025">
    <property type="protein sequence ID" value="MBK1883647.1"/>
    <property type="molecule type" value="Genomic_DNA"/>
</dbReference>
<dbReference type="GO" id="GO:0004386">
    <property type="term" value="F:helicase activity"/>
    <property type="evidence" value="ECO:0007669"/>
    <property type="project" value="UniProtKB-KW"/>
</dbReference>
<dbReference type="GO" id="GO:0016787">
    <property type="term" value="F:hydrolase activity"/>
    <property type="evidence" value="ECO:0007669"/>
    <property type="project" value="InterPro"/>
</dbReference>
<dbReference type="GO" id="GO:0005524">
    <property type="term" value="F:ATP binding"/>
    <property type="evidence" value="ECO:0007669"/>
    <property type="project" value="InterPro"/>
</dbReference>
<dbReference type="InterPro" id="IPR006935">
    <property type="entry name" value="Helicase/UvrB_N"/>
</dbReference>
<dbReference type="SMART" id="SM00490">
    <property type="entry name" value="HELICc"/>
    <property type="match status" value="1"/>
</dbReference>
<dbReference type="SMART" id="SM00487">
    <property type="entry name" value="DEXDc"/>
    <property type="match status" value="1"/>
</dbReference>
<feature type="domain" description="Helicase C-terminal" evidence="2">
    <location>
        <begin position="215"/>
        <end position="371"/>
    </location>
</feature>
<dbReference type="Pfam" id="PF00271">
    <property type="entry name" value="Helicase_C"/>
    <property type="match status" value="1"/>
</dbReference>
<evidence type="ECO:0000259" key="2">
    <source>
        <dbReference type="PROSITE" id="PS51194"/>
    </source>
</evidence>
<dbReference type="InterPro" id="IPR027417">
    <property type="entry name" value="P-loop_NTPase"/>
</dbReference>
<evidence type="ECO:0000313" key="4">
    <source>
        <dbReference type="Proteomes" id="UP000603141"/>
    </source>
</evidence>
<keyword evidence="3" id="KW-0378">Hydrolase</keyword>
<evidence type="ECO:0000259" key="1">
    <source>
        <dbReference type="PROSITE" id="PS51192"/>
    </source>
</evidence>
<dbReference type="InterPro" id="IPR001650">
    <property type="entry name" value="Helicase_C-like"/>
</dbReference>
<sequence length="505" mass="56318">MILRPYQDECVQGIAKGFQANFRRQLAVLPTGGGKTIVFAAVANRFLTKRNERTLVLAHREELIEQAADKIFKSTGIEAEVEKAERRASQHASVVVASIQTMQGQRLEGWPRDHFGLLVADEAHHSLANQWQTTLNYFDSRILGVTATPDRGDKRKLSEFYDNVAYECTILDLIRAGFLSPVMVRAVPLKIDLSKVKQIGDDLDAGQLGDAIEPYVDTIAEYLAKECSDRKIAVFLPLVETSKKFVAACERAGISARHIDGSSPDRKEILSDYTEGKFQLISNAMLLTEGWDEPSVDCVVILRPTKSRSLFAQMVGRGTRLSPGKENLLLLDFLWLHEKHNLAKPASLVASSEAEEESITEAILLHEERDLTEATDAAEMEREAALIRELTENAAKKARYMPIESVAALLKDTKMREYEPTFGWEKSPATAAQKKCLERFHIKCPVSKGEASMLMGRLFDRSKSKLASVGQLLWLHRLGHPSPATATQKEAKAFLDAKWGKKTKV</sequence>
<dbReference type="InterPro" id="IPR050742">
    <property type="entry name" value="Helicase_Restrict-Modif_Enz"/>
</dbReference>
<dbReference type="PROSITE" id="PS51194">
    <property type="entry name" value="HELICASE_CTER"/>
    <property type="match status" value="1"/>
</dbReference>
<dbReference type="PROSITE" id="PS51192">
    <property type="entry name" value="HELICASE_ATP_BIND_1"/>
    <property type="match status" value="1"/>
</dbReference>
<dbReference type="GO" id="GO:0005829">
    <property type="term" value="C:cytosol"/>
    <property type="evidence" value="ECO:0007669"/>
    <property type="project" value="TreeGrafter"/>
</dbReference>
<organism evidence="3 4">
    <name type="scientific">Luteolibacter pohnpeiensis</name>
    <dbReference type="NCBI Taxonomy" id="454153"/>
    <lineage>
        <taxon>Bacteria</taxon>
        <taxon>Pseudomonadati</taxon>
        <taxon>Verrucomicrobiota</taxon>
        <taxon>Verrucomicrobiia</taxon>
        <taxon>Verrucomicrobiales</taxon>
        <taxon>Verrucomicrobiaceae</taxon>
        <taxon>Luteolibacter</taxon>
    </lineage>
</organism>
<dbReference type="InterPro" id="IPR014001">
    <property type="entry name" value="Helicase_ATP-bd"/>
</dbReference>
<keyword evidence="3" id="KW-0067">ATP-binding</keyword>
<dbReference type="Pfam" id="PF04851">
    <property type="entry name" value="ResIII"/>
    <property type="match status" value="1"/>
</dbReference>
<dbReference type="GO" id="GO:0003677">
    <property type="term" value="F:DNA binding"/>
    <property type="evidence" value="ECO:0007669"/>
    <property type="project" value="InterPro"/>
</dbReference>
<dbReference type="PANTHER" id="PTHR47396:SF1">
    <property type="entry name" value="ATP-DEPENDENT HELICASE IRC3-RELATED"/>
    <property type="match status" value="1"/>
</dbReference>
<name>A0A934SCJ8_9BACT</name>
<proteinExistence type="predicted"/>
<dbReference type="PANTHER" id="PTHR47396">
    <property type="entry name" value="TYPE I RESTRICTION ENZYME ECOKI R PROTEIN"/>
    <property type="match status" value="1"/>
</dbReference>